<feature type="domain" description="4Fe-4S ferredoxin-type" evidence="10">
    <location>
        <begin position="49"/>
        <end position="81"/>
    </location>
</feature>
<evidence type="ECO:0000313" key="12">
    <source>
        <dbReference type="EMBL" id="HJD97336.1"/>
    </source>
</evidence>
<dbReference type="InterPro" id="IPR017896">
    <property type="entry name" value="4Fe4S_Fe-S-bd"/>
</dbReference>
<feature type="domain" description="Radical SAM core" evidence="11">
    <location>
        <begin position="19"/>
        <end position="304"/>
    </location>
</feature>
<sequence length="308" mass="34143">MSHESTPLLISGIQHFSPCPGHGLRTTIFFTGCPLRCFWCCNPECRRNRPVLVCNTEKCIGPSVCRHCVGSCPQGAIYIGKKAIRVARDLCTDCGECVSRCPSGALFMSARAMTLEEIMEDVLKDKDYIMDGGGITLSGGEPMMHPHKAAGLMRLAHEEGLHTAMETCGFFDLDAPHTIAALRETDLLFFDIKHSDPLAHRRGTGVDNSRILCNFQRIAEEFPGLEINSRTLIVPGFNDDTVTMRNIARIVKKTGSFVHILETCSTLCEDKYAQMGLPFGYSRRSLPQEKLEAIVDVFQEEGLSVELR</sequence>
<evidence type="ECO:0000256" key="3">
    <source>
        <dbReference type="ARBA" id="ARBA00011245"/>
    </source>
</evidence>
<evidence type="ECO:0000259" key="11">
    <source>
        <dbReference type="PROSITE" id="PS51918"/>
    </source>
</evidence>
<dbReference type="SFLD" id="SFLDG01066">
    <property type="entry name" value="organic_radical-activating_enz"/>
    <property type="match status" value="1"/>
</dbReference>
<dbReference type="Pfam" id="PF04055">
    <property type="entry name" value="Radical_SAM"/>
    <property type="match status" value="1"/>
</dbReference>
<keyword evidence="6" id="KW-0479">Metal-binding</keyword>
<dbReference type="InterPro" id="IPR001989">
    <property type="entry name" value="Radical_activat_CS"/>
</dbReference>
<dbReference type="GO" id="GO:0016491">
    <property type="term" value="F:oxidoreductase activity"/>
    <property type="evidence" value="ECO:0007669"/>
    <property type="project" value="UniProtKB-KW"/>
</dbReference>
<keyword evidence="9" id="KW-0411">Iron-sulfur</keyword>
<evidence type="ECO:0000256" key="2">
    <source>
        <dbReference type="ARBA" id="ARBA00009777"/>
    </source>
</evidence>
<dbReference type="PIRSF" id="PIRSF000371">
    <property type="entry name" value="PFL_act_enz"/>
    <property type="match status" value="1"/>
</dbReference>
<dbReference type="GO" id="GO:0051539">
    <property type="term" value="F:4 iron, 4 sulfur cluster binding"/>
    <property type="evidence" value="ECO:0007669"/>
    <property type="project" value="UniProtKB-KW"/>
</dbReference>
<dbReference type="PROSITE" id="PS51379">
    <property type="entry name" value="4FE4S_FER_2"/>
    <property type="match status" value="2"/>
</dbReference>
<dbReference type="PROSITE" id="PS51918">
    <property type="entry name" value="RADICAL_SAM"/>
    <property type="match status" value="1"/>
</dbReference>
<organism evidence="12 13">
    <name type="scientific">Mailhella massiliensis</name>
    <dbReference type="NCBI Taxonomy" id="1903261"/>
    <lineage>
        <taxon>Bacteria</taxon>
        <taxon>Pseudomonadati</taxon>
        <taxon>Thermodesulfobacteriota</taxon>
        <taxon>Desulfovibrionia</taxon>
        <taxon>Desulfovibrionales</taxon>
        <taxon>Desulfovibrionaceae</taxon>
        <taxon>Mailhella</taxon>
    </lineage>
</organism>
<keyword evidence="7" id="KW-0560">Oxidoreductase</keyword>
<dbReference type="GO" id="GO:0046872">
    <property type="term" value="F:metal ion binding"/>
    <property type="evidence" value="ECO:0007669"/>
    <property type="project" value="UniProtKB-KW"/>
</dbReference>
<evidence type="ECO:0000256" key="9">
    <source>
        <dbReference type="ARBA" id="ARBA00023014"/>
    </source>
</evidence>
<dbReference type="Gene3D" id="3.20.20.70">
    <property type="entry name" value="Aldolase class I"/>
    <property type="match status" value="1"/>
</dbReference>
<dbReference type="InterPro" id="IPR017900">
    <property type="entry name" value="4Fe4S_Fe_S_CS"/>
</dbReference>
<feature type="domain" description="4Fe-4S ferredoxin-type" evidence="10">
    <location>
        <begin position="82"/>
        <end position="111"/>
    </location>
</feature>
<name>A0A921AWR7_9BACT</name>
<dbReference type="InterPro" id="IPR007197">
    <property type="entry name" value="rSAM"/>
</dbReference>
<protein>
    <submittedName>
        <fullName evidence="12">Glycyl-radical enzyme activating protein</fullName>
    </submittedName>
</protein>
<comment type="subunit">
    <text evidence="3">Monomer.</text>
</comment>
<evidence type="ECO:0000256" key="4">
    <source>
        <dbReference type="ARBA" id="ARBA00022485"/>
    </source>
</evidence>
<dbReference type="InterPro" id="IPR034457">
    <property type="entry name" value="Organic_radical-activating"/>
</dbReference>
<keyword evidence="5" id="KW-0949">S-adenosyl-L-methionine</keyword>
<dbReference type="InterPro" id="IPR040074">
    <property type="entry name" value="BssD/PflA/YjjW"/>
</dbReference>
<dbReference type="Proteomes" id="UP000698963">
    <property type="component" value="Unassembled WGS sequence"/>
</dbReference>
<evidence type="ECO:0000259" key="10">
    <source>
        <dbReference type="PROSITE" id="PS51379"/>
    </source>
</evidence>
<accession>A0A921AWR7</accession>
<evidence type="ECO:0000256" key="6">
    <source>
        <dbReference type="ARBA" id="ARBA00022723"/>
    </source>
</evidence>
<comment type="caution">
    <text evidence="12">The sequence shown here is derived from an EMBL/GenBank/DDBJ whole genome shotgun (WGS) entry which is preliminary data.</text>
</comment>
<dbReference type="Pfam" id="PF13187">
    <property type="entry name" value="Fer4_9"/>
    <property type="match status" value="1"/>
</dbReference>
<dbReference type="PANTHER" id="PTHR30352">
    <property type="entry name" value="PYRUVATE FORMATE-LYASE-ACTIVATING ENZYME"/>
    <property type="match status" value="1"/>
</dbReference>
<evidence type="ECO:0000256" key="8">
    <source>
        <dbReference type="ARBA" id="ARBA00023004"/>
    </source>
</evidence>
<gene>
    <name evidence="12" type="ORF">K8W16_06800</name>
</gene>
<evidence type="ECO:0000313" key="13">
    <source>
        <dbReference type="Proteomes" id="UP000698963"/>
    </source>
</evidence>
<dbReference type="EMBL" id="DYZA01000135">
    <property type="protein sequence ID" value="HJD97336.1"/>
    <property type="molecule type" value="Genomic_DNA"/>
</dbReference>
<reference evidence="12" key="2">
    <citation type="submission" date="2021-09" db="EMBL/GenBank/DDBJ databases">
        <authorList>
            <person name="Gilroy R."/>
        </authorList>
    </citation>
    <scope>NUCLEOTIDE SEQUENCE</scope>
    <source>
        <strain evidence="12">ChiGjej2B2-19336</strain>
    </source>
</reference>
<dbReference type="RefSeq" id="WP_304122353.1">
    <property type="nucleotide sequence ID" value="NZ_DYZA01000135.1"/>
</dbReference>
<dbReference type="PROSITE" id="PS01087">
    <property type="entry name" value="RADICAL_ACTIVATING"/>
    <property type="match status" value="1"/>
</dbReference>
<dbReference type="NCBIfam" id="TIGR02494">
    <property type="entry name" value="PFLE_PFLC"/>
    <property type="match status" value="1"/>
</dbReference>
<dbReference type="AlphaFoldDB" id="A0A921AWR7"/>
<dbReference type="SUPFAM" id="SSF54862">
    <property type="entry name" value="4Fe-4S ferredoxins"/>
    <property type="match status" value="1"/>
</dbReference>
<dbReference type="PROSITE" id="PS00198">
    <property type="entry name" value="4FE4S_FER_1"/>
    <property type="match status" value="1"/>
</dbReference>
<evidence type="ECO:0000256" key="7">
    <source>
        <dbReference type="ARBA" id="ARBA00023002"/>
    </source>
</evidence>
<keyword evidence="8" id="KW-0408">Iron</keyword>
<reference evidence="12" key="1">
    <citation type="journal article" date="2021" name="PeerJ">
        <title>Extensive microbial diversity within the chicken gut microbiome revealed by metagenomics and culture.</title>
        <authorList>
            <person name="Gilroy R."/>
            <person name="Ravi A."/>
            <person name="Getino M."/>
            <person name="Pursley I."/>
            <person name="Horton D.L."/>
            <person name="Alikhan N.F."/>
            <person name="Baker D."/>
            <person name="Gharbi K."/>
            <person name="Hall N."/>
            <person name="Watson M."/>
            <person name="Adriaenssens E.M."/>
            <person name="Foster-Nyarko E."/>
            <person name="Jarju S."/>
            <person name="Secka A."/>
            <person name="Antonio M."/>
            <person name="Oren A."/>
            <person name="Chaudhuri R.R."/>
            <person name="La Ragione R."/>
            <person name="Hildebrand F."/>
            <person name="Pallen M.J."/>
        </authorList>
    </citation>
    <scope>NUCLEOTIDE SEQUENCE</scope>
    <source>
        <strain evidence="12">ChiGjej2B2-19336</strain>
    </source>
</reference>
<dbReference type="InterPro" id="IPR058240">
    <property type="entry name" value="rSAM_sf"/>
</dbReference>
<comment type="cofactor">
    <cofactor evidence="1">
        <name>[4Fe-4S] cluster</name>
        <dbReference type="ChEBI" id="CHEBI:49883"/>
    </cofactor>
</comment>
<proteinExistence type="inferred from homology"/>
<dbReference type="PANTHER" id="PTHR30352:SF4">
    <property type="entry name" value="PYRUVATE FORMATE-LYASE 2-ACTIVATING ENZYME"/>
    <property type="match status" value="1"/>
</dbReference>
<evidence type="ECO:0000256" key="5">
    <source>
        <dbReference type="ARBA" id="ARBA00022691"/>
    </source>
</evidence>
<comment type="similarity">
    <text evidence="2">Belongs to the organic radical-activating enzymes family.</text>
</comment>
<dbReference type="Gene3D" id="3.30.70.20">
    <property type="match status" value="1"/>
</dbReference>
<evidence type="ECO:0000256" key="1">
    <source>
        <dbReference type="ARBA" id="ARBA00001966"/>
    </source>
</evidence>
<dbReference type="SUPFAM" id="SSF102114">
    <property type="entry name" value="Radical SAM enzymes"/>
    <property type="match status" value="1"/>
</dbReference>
<keyword evidence="4" id="KW-0004">4Fe-4S</keyword>
<dbReference type="SFLD" id="SFLDG01118">
    <property type="entry name" value="activating_enzymes__group_2"/>
    <property type="match status" value="1"/>
</dbReference>
<dbReference type="InterPro" id="IPR013785">
    <property type="entry name" value="Aldolase_TIM"/>
</dbReference>
<dbReference type="SFLD" id="SFLDS00029">
    <property type="entry name" value="Radical_SAM"/>
    <property type="match status" value="1"/>
</dbReference>
<dbReference type="InterPro" id="IPR012839">
    <property type="entry name" value="Organic_radical_activase"/>
</dbReference>